<dbReference type="GO" id="GO:0016831">
    <property type="term" value="F:carboxy-lyase activity"/>
    <property type="evidence" value="ECO:0007669"/>
    <property type="project" value="UniProtKB-KW"/>
</dbReference>
<comment type="cofactor">
    <cofactor evidence="1 5 6">
        <name>pyridoxal 5'-phosphate</name>
        <dbReference type="ChEBI" id="CHEBI:597326"/>
    </cofactor>
</comment>
<dbReference type="RefSeq" id="WP_207858299.1">
    <property type="nucleotide sequence ID" value="NZ_JAFREP010000006.1"/>
</dbReference>
<organism evidence="7 8">
    <name type="scientific">Acanthopleuribacter pedis</name>
    <dbReference type="NCBI Taxonomy" id="442870"/>
    <lineage>
        <taxon>Bacteria</taxon>
        <taxon>Pseudomonadati</taxon>
        <taxon>Acidobacteriota</taxon>
        <taxon>Holophagae</taxon>
        <taxon>Acanthopleuribacterales</taxon>
        <taxon>Acanthopleuribacteraceae</taxon>
        <taxon>Acanthopleuribacter</taxon>
    </lineage>
</organism>
<protein>
    <submittedName>
        <fullName evidence="7">Uncharacterized protein</fullName>
    </submittedName>
</protein>
<dbReference type="InterPro" id="IPR015424">
    <property type="entry name" value="PyrdxlP-dep_Trfase"/>
</dbReference>
<evidence type="ECO:0000256" key="1">
    <source>
        <dbReference type="ARBA" id="ARBA00001933"/>
    </source>
</evidence>
<reference evidence="7" key="1">
    <citation type="submission" date="2021-03" db="EMBL/GenBank/DDBJ databases">
        <authorList>
            <person name="Wang G."/>
        </authorList>
    </citation>
    <scope>NUCLEOTIDE SEQUENCE</scope>
    <source>
        <strain evidence="7">KCTC 12899</strain>
    </source>
</reference>
<name>A0A8J7U4P0_9BACT</name>
<gene>
    <name evidence="7" type="ORF">J3U88_08535</name>
</gene>
<evidence type="ECO:0000313" key="8">
    <source>
        <dbReference type="Proteomes" id="UP000664417"/>
    </source>
</evidence>
<dbReference type="InterPro" id="IPR021115">
    <property type="entry name" value="Pyridoxal-P_BS"/>
</dbReference>
<dbReference type="Proteomes" id="UP000664417">
    <property type="component" value="Unassembled WGS sequence"/>
</dbReference>
<evidence type="ECO:0000256" key="2">
    <source>
        <dbReference type="ARBA" id="ARBA00022793"/>
    </source>
</evidence>
<keyword evidence="4 6" id="KW-0456">Lyase</keyword>
<evidence type="ECO:0000256" key="6">
    <source>
        <dbReference type="RuleBase" id="RU000382"/>
    </source>
</evidence>
<comment type="similarity">
    <text evidence="6">Belongs to the group II decarboxylase family.</text>
</comment>
<evidence type="ECO:0000256" key="4">
    <source>
        <dbReference type="ARBA" id="ARBA00023239"/>
    </source>
</evidence>
<accession>A0A8J7U4P0</accession>
<evidence type="ECO:0000256" key="5">
    <source>
        <dbReference type="PIRSR" id="PIRSR602129-50"/>
    </source>
</evidence>
<comment type="caution">
    <text evidence="7">The sequence shown here is derived from an EMBL/GenBank/DDBJ whole genome shotgun (WGS) entry which is preliminary data.</text>
</comment>
<dbReference type="AlphaFoldDB" id="A0A8J7U4P0"/>
<proteinExistence type="inferred from homology"/>
<dbReference type="SUPFAM" id="SSF53383">
    <property type="entry name" value="PLP-dependent transferases"/>
    <property type="match status" value="1"/>
</dbReference>
<dbReference type="Pfam" id="PF00282">
    <property type="entry name" value="Pyridoxal_deC"/>
    <property type="match status" value="1"/>
</dbReference>
<sequence>MRHTSPSPITENLTLDPQDWSTMRRLAHQALDEMLDFQTDVRNRPVWREVPEASLDLMAQAAPRAGLGSEQVVADMLQHVVPYPSGHAHPRFWGWVCGTGTPIGMVADMLAAGVNASSGAFNDAPSRIEAQLIGWMRDLFDFPETTSGIVTSGGSVANMIGLAVGRDAIIGEPLRQRGLTGLSGTPVVYTSDQVHSSVDKAMMLLGLGTDNLRKVGTDDQYRIDLDALRAAIEADRRRGLRPLAIVGNAGTVNTGALDDLTGLAEIARHEGLWFHVDGAIGAIAAMSPKIRKKLRGMERADSLAFDFHKWLYVPYEAGCVLIRNSKLHRQSFSVAATYLETPPRGIAAQPDSTYLRGPQLSRGFKALKVWAQIREYGMDALGRIQEQNVAQVQYLSQLIQAEPRLEQSAPSPLNILCFRYLPEHLGADQTDAINYELLMRLQERGIAAPSSTRLNGQFVLRVANTNHRTRFEDFALLVAETVRLGREIEAGL</sequence>
<dbReference type="PRINTS" id="PR00800">
    <property type="entry name" value="YHDCRBOXLASE"/>
</dbReference>
<dbReference type="GO" id="GO:0006520">
    <property type="term" value="P:amino acid metabolic process"/>
    <property type="evidence" value="ECO:0007669"/>
    <property type="project" value="InterPro"/>
</dbReference>
<dbReference type="PROSITE" id="PS00392">
    <property type="entry name" value="DDC_GAD_HDC_YDC"/>
    <property type="match status" value="1"/>
</dbReference>
<dbReference type="PANTHER" id="PTHR11999:SF70">
    <property type="entry name" value="MIP05841P"/>
    <property type="match status" value="1"/>
</dbReference>
<dbReference type="EMBL" id="JAFREP010000006">
    <property type="protein sequence ID" value="MBO1318501.1"/>
    <property type="molecule type" value="Genomic_DNA"/>
</dbReference>
<keyword evidence="3 5" id="KW-0663">Pyridoxal phosphate</keyword>
<dbReference type="GO" id="GO:0030170">
    <property type="term" value="F:pyridoxal phosphate binding"/>
    <property type="evidence" value="ECO:0007669"/>
    <property type="project" value="InterPro"/>
</dbReference>
<evidence type="ECO:0000256" key="3">
    <source>
        <dbReference type="ARBA" id="ARBA00022898"/>
    </source>
</evidence>
<dbReference type="PANTHER" id="PTHR11999">
    <property type="entry name" value="GROUP II PYRIDOXAL-5-PHOSPHATE DECARBOXYLASE"/>
    <property type="match status" value="1"/>
</dbReference>
<keyword evidence="2" id="KW-0210">Decarboxylase</keyword>
<dbReference type="InterPro" id="IPR010977">
    <property type="entry name" value="Aromatic_deC"/>
</dbReference>
<dbReference type="InterPro" id="IPR002129">
    <property type="entry name" value="PyrdxlP-dep_de-COase"/>
</dbReference>
<dbReference type="GO" id="GO:0019752">
    <property type="term" value="P:carboxylic acid metabolic process"/>
    <property type="evidence" value="ECO:0007669"/>
    <property type="project" value="InterPro"/>
</dbReference>
<evidence type="ECO:0000313" key="7">
    <source>
        <dbReference type="EMBL" id="MBO1318501.1"/>
    </source>
</evidence>
<dbReference type="Gene3D" id="3.40.640.10">
    <property type="entry name" value="Type I PLP-dependent aspartate aminotransferase-like (Major domain)"/>
    <property type="match status" value="1"/>
</dbReference>
<dbReference type="Gene3D" id="3.90.1150.170">
    <property type="match status" value="2"/>
</dbReference>
<keyword evidence="8" id="KW-1185">Reference proteome</keyword>
<feature type="modified residue" description="N6-(pyridoxal phosphate)lysine" evidence="5">
    <location>
        <position position="309"/>
    </location>
</feature>
<dbReference type="InterPro" id="IPR015421">
    <property type="entry name" value="PyrdxlP-dep_Trfase_major"/>
</dbReference>